<name>A0A4Y2HVU6_ARAVE</name>
<organism evidence="1 2">
    <name type="scientific">Araneus ventricosus</name>
    <name type="common">Orbweaver spider</name>
    <name type="synonym">Epeira ventricosa</name>
    <dbReference type="NCBI Taxonomy" id="182803"/>
    <lineage>
        <taxon>Eukaryota</taxon>
        <taxon>Metazoa</taxon>
        <taxon>Ecdysozoa</taxon>
        <taxon>Arthropoda</taxon>
        <taxon>Chelicerata</taxon>
        <taxon>Arachnida</taxon>
        <taxon>Araneae</taxon>
        <taxon>Araneomorphae</taxon>
        <taxon>Entelegynae</taxon>
        <taxon>Araneoidea</taxon>
        <taxon>Araneidae</taxon>
        <taxon>Araneus</taxon>
    </lineage>
</organism>
<keyword evidence="2" id="KW-1185">Reference proteome</keyword>
<protein>
    <submittedName>
        <fullName evidence="1">Uncharacterized protein</fullName>
    </submittedName>
</protein>
<proteinExistence type="predicted"/>
<reference evidence="1 2" key="1">
    <citation type="journal article" date="2019" name="Sci. Rep.">
        <title>Orb-weaving spider Araneus ventricosus genome elucidates the spidroin gene catalogue.</title>
        <authorList>
            <person name="Kono N."/>
            <person name="Nakamura H."/>
            <person name="Ohtoshi R."/>
            <person name="Moran D.A.P."/>
            <person name="Shinohara A."/>
            <person name="Yoshida Y."/>
            <person name="Fujiwara M."/>
            <person name="Mori M."/>
            <person name="Tomita M."/>
            <person name="Arakawa K."/>
        </authorList>
    </citation>
    <scope>NUCLEOTIDE SEQUENCE [LARGE SCALE GENOMIC DNA]</scope>
</reference>
<accession>A0A4Y2HVU6</accession>
<dbReference type="AlphaFoldDB" id="A0A4Y2HVU6"/>
<dbReference type="EMBL" id="BGPR01002193">
    <property type="protein sequence ID" value="GBM69403.1"/>
    <property type="molecule type" value="Genomic_DNA"/>
</dbReference>
<comment type="caution">
    <text evidence="1">The sequence shown here is derived from an EMBL/GenBank/DDBJ whole genome shotgun (WGS) entry which is preliminary data.</text>
</comment>
<evidence type="ECO:0000313" key="1">
    <source>
        <dbReference type="EMBL" id="GBM69403.1"/>
    </source>
</evidence>
<sequence length="134" mass="15406">MLGNVNAVIGVLFQRCQIFLAKVRPHRVFEQQGPQRSTSKNVRQAFHRRLQACILLEDAISTNRKPSCEETIVNDDVRKQFMFPFISTFCASTGPYVPIHSYAKYGVGYLVLKTHVYVQVFVYFLQDSVVFFHG</sequence>
<evidence type="ECO:0000313" key="2">
    <source>
        <dbReference type="Proteomes" id="UP000499080"/>
    </source>
</evidence>
<dbReference type="Proteomes" id="UP000499080">
    <property type="component" value="Unassembled WGS sequence"/>
</dbReference>
<gene>
    <name evidence="1" type="ORF">AVEN_158711_1</name>
</gene>